<evidence type="ECO:0000259" key="3">
    <source>
        <dbReference type="Pfam" id="PF00171"/>
    </source>
</evidence>
<feature type="domain" description="Aldehyde dehydrogenase" evidence="3">
    <location>
        <begin position="20"/>
        <end position="478"/>
    </location>
</feature>
<evidence type="ECO:0000256" key="1">
    <source>
        <dbReference type="ARBA" id="ARBA00009986"/>
    </source>
</evidence>
<dbReference type="InterPro" id="IPR016161">
    <property type="entry name" value="Ald_DH/histidinol_DH"/>
</dbReference>
<comment type="caution">
    <text evidence="4">The sequence shown here is derived from an EMBL/GenBank/DDBJ whole genome shotgun (WGS) entry which is preliminary data.</text>
</comment>
<dbReference type="NCBIfam" id="TIGR01780">
    <property type="entry name" value="SSADH"/>
    <property type="match status" value="1"/>
</dbReference>
<dbReference type="EMBL" id="NSIT01000028">
    <property type="protein sequence ID" value="PJE80181.1"/>
    <property type="molecule type" value="Genomic_DNA"/>
</dbReference>
<dbReference type="Pfam" id="PF00171">
    <property type="entry name" value="Aldedh"/>
    <property type="match status" value="1"/>
</dbReference>
<proteinExistence type="inferred from homology"/>
<dbReference type="InterPro" id="IPR050740">
    <property type="entry name" value="Aldehyde_DH_Superfamily"/>
</dbReference>
<keyword evidence="2 4" id="KW-0560">Oxidoreductase</keyword>
<dbReference type="PANTHER" id="PTHR43353">
    <property type="entry name" value="SUCCINATE-SEMIALDEHYDE DEHYDROGENASE, MITOCHONDRIAL"/>
    <property type="match status" value="1"/>
</dbReference>
<dbReference type="FunFam" id="3.40.309.10:FF:000004">
    <property type="entry name" value="Succinate-semialdehyde dehydrogenase I"/>
    <property type="match status" value="1"/>
</dbReference>
<dbReference type="GO" id="GO:0036243">
    <property type="term" value="F:succinate-semialdehyde dehydrogenase (NADP+) activity"/>
    <property type="evidence" value="ECO:0007669"/>
    <property type="project" value="UniProtKB-EC"/>
</dbReference>
<dbReference type="InterPro" id="IPR029510">
    <property type="entry name" value="Ald_DH_CS_GLU"/>
</dbReference>
<accession>A0A2H9TA99</accession>
<dbReference type="PANTHER" id="PTHR43353:SF5">
    <property type="entry name" value="SUCCINATE-SEMIALDEHYDE DEHYDROGENASE, MITOCHONDRIAL"/>
    <property type="match status" value="1"/>
</dbReference>
<dbReference type="InterPro" id="IPR015590">
    <property type="entry name" value="Aldehyde_DH_dom"/>
</dbReference>
<name>A0A2H9TA99_9ZZZZ</name>
<dbReference type="GO" id="GO:0004777">
    <property type="term" value="F:succinate-semialdehyde dehydrogenase (NAD+) activity"/>
    <property type="evidence" value="ECO:0007669"/>
    <property type="project" value="TreeGrafter"/>
</dbReference>
<protein>
    <submittedName>
        <fullName evidence="4">Succinate-semialdehyde dehydrogenase [NADP(+)] GabD</fullName>
        <ecNumber evidence="4">1.2.1.79</ecNumber>
    </submittedName>
</protein>
<sequence length="485" mass="52436">MFQLSDNNLLKQQALINGQWTDNNKKLPVYNPANGKKIATVPDMGQEETRQAIHAAHDAWHLWKKKTAAERSSLLMHWCDLVLEHQEDLARLMTAEQGKPLREASGEVVYGASFIRWYAEEGKRAYGEMIPAVAANTKIMVTREPVGVVGAITPWNFPVAMMTRKVAPALSAGCTVVVKPAEDTPLSALALAELAQRAGIPAGVLNVVTTGKPSVVGEELTGNALVRKLSFTGSTDVGKQLLRQSADVVQNVSMELGGNAPFIVFDDADIEQAVQGAMVSKFRNTGQTCICANRFFVQDAVYEPFMEAFTVAVKSLSIGSGLEGSFDLGPLINSSAVCKVKKLVADALDHHATLLTGNHEHPLGGNFIEPVILGEVKPDMQCFQQEIFGPVAPVIRFHNEQDVIALSNQTRSGLAAYFYAQDLGRVFRVAEALEYGIIGVNEGLVSTEVAPFGGYKESGIGREGGRYGLDAFFELKYVLLGGLNS</sequence>
<dbReference type="AlphaFoldDB" id="A0A2H9TA99"/>
<gene>
    <name evidence="4" type="primary">gabD</name>
    <name evidence="4" type="ORF">CI610_00833</name>
</gene>
<dbReference type="CDD" id="cd07103">
    <property type="entry name" value="ALDH_F5_SSADH_GabD"/>
    <property type="match status" value="1"/>
</dbReference>
<comment type="similarity">
    <text evidence="1">Belongs to the aldehyde dehydrogenase family.</text>
</comment>
<evidence type="ECO:0000313" key="4">
    <source>
        <dbReference type="EMBL" id="PJE80181.1"/>
    </source>
</evidence>
<dbReference type="Gene3D" id="3.40.309.10">
    <property type="entry name" value="Aldehyde Dehydrogenase, Chain A, domain 2"/>
    <property type="match status" value="1"/>
</dbReference>
<organism evidence="4">
    <name type="scientific">invertebrate metagenome</name>
    <dbReference type="NCBI Taxonomy" id="1711999"/>
    <lineage>
        <taxon>unclassified sequences</taxon>
        <taxon>metagenomes</taxon>
        <taxon>organismal metagenomes</taxon>
    </lineage>
</organism>
<dbReference type="PROSITE" id="PS00687">
    <property type="entry name" value="ALDEHYDE_DEHYDR_GLU"/>
    <property type="match status" value="1"/>
</dbReference>
<dbReference type="GO" id="GO:0009450">
    <property type="term" value="P:gamma-aminobutyric acid catabolic process"/>
    <property type="evidence" value="ECO:0007669"/>
    <property type="project" value="InterPro"/>
</dbReference>
<dbReference type="InterPro" id="IPR016163">
    <property type="entry name" value="Ald_DH_C"/>
</dbReference>
<dbReference type="EC" id="1.2.1.79" evidence="4"/>
<dbReference type="InterPro" id="IPR010102">
    <property type="entry name" value="Succ_semiAld_DH"/>
</dbReference>
<evidence type="ECO:0000256" key="2">
    <source>
        <dbReference type="ARBA" id="ARBA00023002"/>
    </source>
</evidence>
<dbReference type="FunFam" id="3.40.605.10:FF:000005">
    <property type="entry name" value="Succinate-semialdehyde dehydrogenase I"/>
    <property type="match status" value="1"/>
</dbReference>
<reference evidence="4" key="1">
    <citation type="journal article" date="2017" name="Appl. Environ. Microbiol.">
        <title>Molecular characterization of an Endozoicomonas-like organism causing infection in king scallop Pecten maximus L.</title>
        <authorList>
            <person name="Cano I."/>
            <person name="van Aerle R."/>
            <person name="Ross S."/>
            <person name="Verner-Jeffreys D.W."/>
            <person name="Paley R.K."/>
            <person name="Rimmer G."/>
            <person name="Ryder D."/>
            <person name="Hooper P."/>
            <person name="Stone D."/>
            <person name="Feist S.W."/>
        </authorList>
    </citation>
    <scope>NUCLEOTIDE SEQUENCE</scope>
</reference>
<dbReference type="InterPro" id="IPR016162">
    <property type="entry name" value="Ald_DH_N"/>
</dbReference>
<dbReference type="Gene3D" id="3.40.605.10">
    <property type="entry name" value="Aldehyde Dehydrogenase, Chain A, domain 1"/>
    <property type="match status" value="1"/>
</dbReference>
<dbReference type="InterPro" id="IPR016160">
    <property type="entry name" value="Ald_DH_CS_CYS"/>
</dbReference>
<dbReference type="PROSITE" id="PS00070">
    <property type="entry name" value="ALDEHYDE_DEHYDR_CYS"/>
    <property type="match status" value="1"/>
</dbReference>
<dbReference type="SUPFAM" id="SSF53720">
    <property type="entry name" value="ALDH-like"/>
    <property type="match status" value="1"/>
</dbReference>